<evidence type="ECO:0000256" key="12">
    <source>
        <dbReference type="PROSITE-ProRule" id="PRU10144"/>
    </source>
</evidence>
<evidence type="ECO:0000256" key="3">
    <source>
        <dbReference type="ARBA" id="ARBA00022448"/>
    </source>
</evidence>
<keyword evidence="9 17" id="KW-0675">Receptor</keyword>
<dbReference type="InterPro" id="IPR037066">
    <property type="entry name" value="Plug_dom_sf"/>
</dbReference>
<dbReference type="Gene3D" id="2.40.170.20">
    <property type="entry name" value="TonB-dependent receptor, beta-barrel domain"/>
    <property type="match status" value="1"/>
</dbReference>
<dbReference type="InterPro" id="IPR036942">
    <property type="entry name" value="Beta-barrel_TonB_sf"/>
</dbReference>
<gene>
    <name evidence="17" type="ORF">RAS12_06915</name>
</gene>
<evidence type="ECO:0000256" key="13">
    <source>
        <dbReference type="RuleBase" id="RU003357"/>
    </source>
</evidence>
<dbReference type="InterPro" id="IPR039426">
    <property type="entry name" value="TonB-dep_rcpt-like"/>
</dbReference>
<evidence type="ECO:0000259" key="16">
    <source>
        <dbReference type="Pfam" id="PF07715"/>
    </source>
</evidence>
<dbReference type="PANTHER" id="PTHR30069">
    <property type="entry name" value="TONB-DEPENDENT OUTER MEMBRANE RECEPTOR"/>
    <property type="match status" value="1"/>
</dbReference>
<keyword evidence="17" id="KW-0378">Hydrolase</keyword>
<evidence type="ECO:0000256" key="10">
    <source>
        <dbReference type="ARBA" id="ARBA00023237"/>
    </source>
</evidence>
<comment type="subcellular location">
    <subcellularLocation>
        <location evidence="1 11">Cell outer membrane</location>
        <topology evidence="1 11">Multi-pass membrane protein</topology>
    </subcellularLocation>
</comment>
<dbReference type="InterPro" id="IPR012910">
    <property type="entry name" value="Plug_dom"/>
</dbReference>
<evidence type="ECO:0000256" key="8">
    <source>
        <dbReference type="ARBA" id="ARBA00023136"/>
    </source>
</evidence>
<keyword evidence="18" id="KW-1185">Reference proteome</keyword>
<dbReference type="Pfam" id="PF07715">
    <property type="entry name" value="Plug"/>
    <property type="match status" value="1"/>
</dbReference>
<evidence type="ECO:0000259" key="15">
    <source>
        <dbReference type="Pfam" id="PF00593"/>
    </source>
</evidence>
<feature type="short sequence motif" description="TonB C-terminal box" evidence="12">
    <location>
        <begin position="688"/>
        <end position="705"/>
    </location>
</feature>
<dbReference type="EMBL" id="CP132976">
    <property type="protein sequence ID" value="WMD22099.1"/>
    <property type="molecule type" value="Genomic_DNA"/>
</dbReference>
<feature type="chain" id="PRO_5045819774" evidence="14">
    <location>
        <begin position="27"/>
        <end position="705"/>
    </location>
</feature>
<evidence type="ECO:0000313" key="18">
    <source>
        <dbReference type="Proteomes" id="UP001234798"/>
    </source>
</evidence>
<dbReference type="RefSeq" id="WP_306946578.1">
    <property type="nucleotide sequence ID" value="NZ_CP132976.1"/>
</dbReference>
<dbReference type="GO" id="GO:0016787">
    <property type="term" value="F:hydrolase activity"/>
    <property type="evidence" value="ECO:0007669"/>
    <property type="project" value="UniProtKB-KW"/>
</dbReference>
<feature type="domain" description="TonB-dependent receptor plug" evidence="16">
    <location>
        <begin position="78"/>
        <end position="168"/>
    </location>
</feature>
<dbReference type="PROSITE" id="PS01156">
    <property type="entry name" value="TONB_DEPENDENT_REC_2"/>
    <property type="match status" value="1"/>
</dbReference>
<keyword evidence="10 11" id="KW-0998">Cell outer membrane</keyword>
<reference evidence="17 18" key="1">
    <citation type="submission" date="2023-08" db="EMBL/GenBank/DDBJ databases">
        <title>Achromobacter seleniivolatilans sp. nov., isolated from seleniferous soil.</title>
        <authorList>
            <person name="Zhang S."/>
            <person name="Li K."/>
            <person name="Peng J."/>
            <person name="Zhao Q."/>
            <person name="Wang H."/>
            <person name="Guo Y."/>
        </authorList>
    </citation>
    <scope>NUCLEOTIDE SEQUENCE [LARGE SCALE GENOMIC DNA]</scope>
    <source>
        <strain evidence="17 18">R39</strain>
    </source>
</reference>
<organism evidence="17 18">
    <name type="scientific">Achromobacter seleniivolatilans</name>
    <dbReference type="NCBI Taxonomy" id="3047478"/>
    <lineage>
        <taxon>Bacteria</taxon>
        <taxon>Pseudomonadati</taxon>
        <taxon>Pseudomonadota</taxon>
        <taxon>Betaproteobacteria</taxon>
        <taxon>Burkholderiales</taxon>
        <taxon>Alcaligenaceae</taxon>
        <taxon>Achromobacter</taxon>
    </lineage>
</organism>
<evidence type="ECO:0000256" key="5">
    <source>
        <dbReference type="ARBA" id="ARBA00022692"/>
    </source>
</evidence>
<proteinExistence type="inferred from homology"/>
<feature type="domain" description="TonB-dependent receptor-like beta-barrel" evidence="15">
    <location>
        <begin position="236"/>
        <end position="667"/>
    </location>
</feature>
<dbReference type="InterPro" id="IPR010917">
    <property type="entry name" value="TonB_rcpt_CS"/>
</dbReference>
<protein>
    <submittedName>
        <fullName evidence="17">TonB-dependent receptor</fullName>
    </submittedName>
</protein>
<evidence type="ECO:0000256" key="7">
    <source>
        <dbReference type="ARBA" id="ARBA00023077"/>
    </source>
</evidence>
<evidence type="ECO:0000256" key="2">
    <source>
        <dbReference type="ARBA" id="ARBA00009810"/>
    </source>
</evidence>
<keyword evidence="5 11" id="KW-0812">Transmembrane</keyword>
<keyword evidence="7 13" id="KW-0798">TonB box</keyword>
<accession>A0ABY9M688</accession>
<dbReference type="Proteomes" id="UP001234798">
    <property type="component" value="Chromosome"/>
</dbReference>
<evidence type="ECO:0000313" key="17">
    <source>
        <dbReference type="EMBL" id="WMD22099.1"/>
    </source>
</evidence>
<evidence type="ECO:0000256" key="4">
    <source>
        <dbReference type="ARBA" id="ARBA00022452"/>
    </source>
</evidence>
<evidence type="ECO:0000256" key="1">
    <source>
        <dbReference type="ARBA" id="ARBA00004571"/>
    </source>
</evidence>
<keyword evidence="3 11" id="KW-0813">Transport</keyword>
<dbReference type="PROSITE" id="PS52016">
    <property type="entry name" value="TONB_DEPENDENT_REC_3"/>
    <property type="match status" value="1"/>
</dbReference>
<keyword evidence="8 11" id="KW-0472">Membrane</keyword>
<dbReference type="PANTHER" id="PTHR30069:SF28">
    <property type="entry name" value="TONB-DEPENDENT RECEPTOR YNCD-RELATED"/>
    <property type="match status" value="1"/>
</dbReference>
<dbReference type="InterPro" id="IPR000531">
    <property type="entry name" value="Beta-barrel_TonB"/>
</dbReference>
<evidence type="ECO:0000256" key="11">
    <source>
        <dbReference type="PROSITE-ProRule" id="PRU01360"/>
    </source>
</evidence>
<evidence type="ECO:0000256" key="6">
    <source>
        <dbReference type="ARBA" id="ARBA00022729"/>
    </source>
</evidence>
<keyword evidence="4 11" id="KW-1134">Transmembrane beta strand</keyword>
<dbReference type="Gene3D" id="2.170.130.10">
    <property type="entry name" value="TonB-dependent receptor, plug domain"/>
    <property type="match status" value="1"/>
</dbReference>
<dbReference type="Pfam" id="PF00593">
    <property type="entry name" value="TonB_dep_Rec_b-barrel"/>
    <property type="match status" value="1"/>
</dbReference>
<evidence type="ECO:0000256" key="9">
    <source>
        <dbReference type="ARBA" id="ARBA00023170"/>
    </source>
</evidence>
<name>A0ABY9M688_9BURK</name>
<dbReference type="SUPFAM" id="SSF56935">
    <property type="entry name" value="Porins"/>
    <property type="match status" value="1"/>
</dbReference>
<evidence type="ECO:0000256" key="14">
    <source>
        <dbReference type="SAM" id="SignalP"/>
    </source>
</evidence>
<keyword evidence="6 14" id="KW-0732">Signal</keyword>
<comment type="similarity">
    <text evidence="2 11 13">Belongs to the TonB-dependent receptor family.</text>
</comment>
<feature type="signal peptide" evidence="14">
    <location>
        <begin position="1"/>
        <end position="26"/>
    </location>
</feature>
<sequence length="705" mass="77153">MKPSTFHPALRPLILAIALNGVWLSAADAQQTATLAPVTVLGKDDSTPLQPDLAVERARLDRVPGGTNLIDPQQEPRLYTLRDALDYQPGIIVQDFFGGIDQPRLNIRGSGIQSNPVNRGVLLLEDGLPLNEADGSFVIGFLEPRNSALISVRRGANALSPSASTLGGEMDFRSLTGTQGDVASVGAGSFGYRSQQLAKGFQGEHWDGRLSLTHDKSDGYRHHSASERTSLQGNLGWRGNGFENRTYLSYTDLKFDIPNVIPRDRLYSDPRSVLGDYDQPIDRANNIYKRDPNRQATQFRLANRSYWGDDALNQTVGVYWQTVDDTFTSPAVASPTDGNTYGLQWQLAGKAGTVDYRVALGWDRSNMDREFYAISPADGRRLQRFGNYALTAENRSAVAAVEWQFAPQWRAVGEVKAAQAIRDAQGHGGSASLDQDWTYANPKLGVIWEPAPAQRWYANVSRSSEAPTYWEIISADVPQPMNPASATAALNKLDLQRAWTYEIGGDGRMGQGAYAPNWAISLYRSEVSDELMAVSNANGTSAGTFNYRGRTRHQGIEAGLNGVLPAPNGAGAFDYRIAYTLSDFTFRGGEFDGNRIAGVPRHMVSAEVLYRVGGWKFGPNLRWLASDTPTNHANVAGTEQKAYALLGFKVAYRYDAHWSGFISGDNLTNKTYASSYVIRNVGTAAMPTYLPGNGRSLTAGLTYKF</sequence>